<evidence type="ECO:0000313" key="2">
    <source>
        <dbReference type="EMBL" id="ARM84067.1"/>
    </source>
</evidence>
<dbReference type="InterPro" id="IPR016181">
    <property type="entry name" value="Acyl_CoA_acyltransferase"/>
</dbReference>
<evidence type="ECO:0000259" key="1">
    <source>
        <dbReference type="Pfam" id="PF13480"/>
    </source>
</evidence>
<dbReference type="RefSeq" id="WP_085680488.1">
    <property type="nucleotide sequence ID" value="NZ_CP020931.1"/>
</dbReference>
<dbReference type="EMBL" id="CP020931">
    <property type="protein sequence ID" value="ARM84067.1"/>
    <property type="molecule type" value="Genomic_DNA"/>
</dbReference>
<accession>A0A1W6K9H5</accession>
<feature type="domain" description="BioF2-like acetyltransferase" evidence="1">
    <location>
        <begin position="175"/>
        <end position="318"/>
    </location>
</feature>
<dbReference type="Pfam" id="PF13480">
    <property type="entry name" value="Acetyltransf_6"/>
    <property type="match status" value="1"/>
</dbReference>
<name>A0A1W6K9H5_9GAMM</name>
<proteinExistence type="predicted"/>
<gene>
    <name evidence="2" type="ORF">MARSALSMR5_01990</name>
</gene>
<protein>
    <submittedName>
        <fullName evidence="2">Acetyltransferase (GNAT) domain protein</fullName>
    </submittedName>
</protein>
<dbReference type="AlphaFoldDB" id="A0A1W6K9H5"/>
<sequence length="372" mass="43297">MELRVIRTEEAFDRIKPQWDEFLSTLDPVPLPLTHAWLLAWWHAFSENMQLEFRCAYKDGALVGVAPLVRTSERYRGVPVTLLKLAANGHTPYCSVIVDSRLDDLDRVEVFATLTGVTGTEIGVFFKIHQNSELKRFLLDRSISGYERVGEKPSMHTPVIRVDRSWEDFYSSRPRKLKKSLNHKLNRFKKNPDFSISEEAITATDQPIVTDLVEVSANSWKSSVGNDLKSHHRSRQFLFNLIESFGPSGLLTAWIIRDSDRPVAFELHLNCDNVVYPIRADFDEAYNFYSPGSVLEYTALKRLFQRGDVEQYYTCADDYWYLSNWTSVYQVFCTVEVFGDSWKLRWLYWLEYSVIPIVKRLLRKRGKKARPT</sequence>
<organism evidence="2 3">
    <name type="scientific">Marinobacter salarius</name>
    <dbReference type="NCBI Taxonomy" id="1420917"/>
    <lineage>
        <taxon>Bacteria</taxon>
        <taxon>Pseudomonadati</taxon>
        <taxon>Pseudomonadota</taxon>
        <taxon>Gammaproteobacteria</taxon>
        <taxon>Pseudomonadales</taxon>
        <taxon>Marinobacteraceae</taxon>
        <taxon>Marinobacter</taxon>
    </lineage>
</organism>
<dbReference type="InterPro" id="IPR038740">
    <property type="entry name" value="BioF2-like_GNAT_dom"/>
</dbReference>
<evidence type="ECO:0000313" key="3">
    <source>
        <dbReference type="Proteomes" id="UP000193100"/>
    </source>
</evidence>
<reference evidence="2 3" key="1">
    <citation type="submission" date="2017-04" db="EMBL/GenBank/DDBJ databases">
        <title>Genome Sequence of Marinobacter salarius strain SMR5 Isolated from a culture of the Diatom Skeletonema marinoi.</title>
        <authorList>
            <person name="Topel M."/>
            <person name="Pinder M.I.M."/>
            <person name="Johansson O.N."/>
            <person name="Kourtchenko O."/>
            <person name="Godhe A."/>
            <person name="Clarke A.K."/>
        </authorList>
    </citation>
    <scope>NUCLEOTIDE SEQUENCE [LARGE SCALE GENOMIC DNA]</scope>
    <source>
        <strain evidence="2 3">SMR5</strain>
    </source>
</reference>
<dbReference type="Proteomes" id="UP000193100">
    <property type="component" value="Chromosome"/>
</dbReference>
<dbReference type="SUPFAM" id="SSF55729">
    <property type="entry name" value="Acyl-CoA N-acyltransferases (Nat)"/>
    <property type="match status" value="1"/>
</dbReference>
<dbReference type="GO" id="GO:0016740">
    <property type="term" value="F:transferase activity"/>
    <property type="evidence" value="ECO:0007669"/>
    <property type="project" value="UniProtKB-KW"/>
</dbReference>
<keyword evidence="2" id="KW-0808">Transferase</keyword>
<dbReference type="GeneID" id="77255942"/>